<dbReference type="GO" id="GO:0006313">
    <property type="term" value="P:DNA transposition"/>
    <property type="evidence" value="ECO:0007669"/>
    <property type="project" value="InterPro"/>
</dbReference>
<dbReference type="SMART" id="SM01321">
    <property type="entry name" value="Y1_Tnp"/>
    <property type="match status" value="1"/>
</dbReference>
<sequence>MDKFQNKYRIESARLKNWDYGRNAWYYVTICTGGRNCFFGAIVNAKMNYSPTGDIARQLWMEIPNQFDYANLDEYIVMPNHIHGIIQIDKNNYEYPSGNDHSQYDRVNTRDGVPDGKDAINRVSTDDAPTTDIPTTHDPNFDDASMDIPTNKNPGGITGNYNPMLHDNLSRIIRWYKGRVSFEVRKVTDGFSWQSRFHDRIIRNEEQLTRVRKYIINNPRNWKNDDWFIP</sequence>
<evidence type="ECO:0000256" key="1">
    <source>
        <dbReference type="SAM" id="MobiDB-lite"/>
    </source>
</evidence>
<dbReference type="EMBL" id="FQZE01000002">
    <property type="protein sequence ID" value="SHI46477.1"/>
    <property type="molecule type" value="Genomic_DNA"/>
</dbReference>
<gene>
    <name evidence="3" type="ORF">SAMN05444280_102169</name>
</gene>
<dbReference type="SUPFAM" id="SSF143422">
    <property type="entry name" value="Transposase IS200-like"/>
    <property type="match status" value="1"/>
</dbReference>
<dbReference type="InterPro" id="IPR052715">
    <property type="entry name" value="RAYT_transposase"/>
</dbReference>
<name>A0A1M6BCR7_9BACT</name>
<dbReference type="GO" id="GO:0043565">
    <property type="term" value="F:sequence-specific DNA binding"/>
    <property type="evidence" value="ECO:0007669"/>
    <property type="project" value="TreeGrafter"/>
</dbReference>
<proteinExistence type="predicted"/>
<reference evidence="3 4" key="1">
    <citation type="submission" date="2016-11" db="EMBL/GenBank/DDBJ databases">
        <authorList>
            <person name="Jaros S."/>
            <person name="Januszkiewicz K."/>
            <person name="Wedrychowicz H."/>
        </authorList>
    </citation>
    <scope>NUCLEOTIDE SEQUENCE [LARGE SCALE GENOMIC DNA]</scope>
    <source>
        <strain evidence="3 4">DSM 27063</strain>
    </source>
</reference>
<dbReference type="Proteomes" id="UP000184050">
    <property type="component" value="Unassembled WGS sequence"/>
</dbReference>
<feature type="domain" description="Transposase IS200-like" evidence="2">
    <location>
        <begin position="21"/>
        <end position="218"/>
    </location>
</feature>
<dbReference type="PANTHER" id="PTHR36966:SF1">
    <property type="entry name" value="REP-ASSOCIATED TYROSINE TRANSPOSASE"/>
    <property type="match status" value="1"/>
</dbReference>
<dbReference type="GO" id="GO:0004803">
    <property type="term" value="F:transposase activity"/>
    <property type="evidence" value="ECO:0007669"/>
    <property type="project" value="InterPro"/>
</dbReference>
<organism evidence="3 4">
    <name type="scientific">Tangfeifania diversioriginum</name>
    <dbReference type="NCBI Taxonomy" id="1168035"/>
    <lineage>
        <taxon>Bacteria</taxon>
        <taxon>Pseudomonadati</taxon>
        <taxon>Bacteroidota</taxon>
        <taxon>Bacteroidia</taxon>
        <taxon>Marinilabiliales</taxon>
        <taxon>Prolixibacteraceae</taxon>
        <taxon>Tangfeifania</taxon>
    </lineage>
</organism>
<dbReference type="OrthoDB" id="9794403at2"/>
<accession>A0A1M6BCR7</accession>
<evidence type="ECO:0000313" key="4">
    <source>
        <dbReference type="Proteomes" id="UP000184050"/>
    </source>
</evidence>
<evidence type="ECO:0000259" key="2">
    <source>
        <dbReference type="SMART" id="SM01321"/>
    </source>
</evidence>
<protein>
    <recommendedName>
        <fullName evidence="2">Transposase IS200-like domain-containing protein</fullName>
    </recommendedName>
</protein>
<dbReference type="RefSeq" id="WP_073164810.1">
    <property type="nucleotide sequence ID" value="NZ_FQZE01000002.1"/>
</dbReference>
<dbReference type="PANTHER" id="PTHR36966">
    <property type="entry name" value="REP-ASSOCIATED TYROSINE TRANSPOSASE"/>
    <property type="match status" value="1"/>
</dbReference>
<dbReference type="InterPro" id="IPR036515">
    <property type="entry name" value="Transposase_17_sf"/>
</dbReference>
<dbReference type="InterPro" id="IPR002686">
    <property type="entry name" value="Transposase_17"/>
</dbReference>
<feature type="compositionally biased region" description="Low complexity" evidence="1">
    <location>
        <begin position="126"/>
        <end position="138"/>
    </location>
</feature>
<evidence type="ECO:0000313" key="3">
    <source>
        <dbReference type="EMBL" id="SHI46477.1"/>
    </source>
</evidence>
<feature type="region of interest" description="Disordered" evidence="1">
    <location>
        <begin position="111"/>
        <end position="147"/>
    </location>
</feature>
<feature type="compositionally biased region" description="Basic and acidic residues" evidence="1">
    <location>
        <begin position="111"/>
        <end position="120"/>
    </location>
</feature>
<dbReference type="Gene3D" id="3.30.70.1290">
    <property type="entry name" value="Transposase IS200-like"/>
    <property type="match status" value="1"/>
</dbReference>
<keyword evidence="4" id="KW-1185">Reference proteome</keyword>
<dbReference type="AlphaFoldDB" id="A0A1M6BCR7"/>